<dbReference type="InterPro" id="IPR049318">
    <property type="entry name" value="GCIP_C"/>
</dbReference>
<keyword evidence="11" id="KW-1185">Reference proteome</keyword>
<evidence type="ECO:0000256" key="6">
    <source>
        <dbReference type="ARBA" id="ARBA00023306"/>
    </source>
</evidence>
<reference evidence="10" key="1">
    <citation type="submission" date="2020-11" db="EMBL/GenBank/DDBJ databases">
        <title>Chlorella ohadii genome sequencing and assembly.</title>
        <authorList>
            <person name="Murik O."/>
            <person name="Treves H."/>
            <person name="Kedem I."/>
            <person name="Shotland Y."/>
            <person name="Kaplan A."/>
        </authorList>
    </citation>
    <scope>NUCLEOTIDE SEQUENCE</scope>
    <source>
        <strain evidence="10">1</strain>
    </source>
</reference>
<evidence type="ECO:0000259" key="9">
    <source>
        <dbReference type="Pfam" id="PF20936"/>
    </source>
</evidence>
<evidence type="ECO:0000256" key="4">
    <source>
        <dbReference type="ARBA" id="ARBA00022490"/>
    </source>
</evidence>
<sequence>MDKVPAATLQQLSPCDVAALEKCLKENKGDREKCLEEINAFQRACGKAKQPAAAPAAKQGAILNGAREAQLMMLSGFALEMLEAAGRAPLDSRTAIGRAITQVLKQLADAQNELDEAIQEAEEDAAEEADSDGADAAENGQGAGSSGGGSDADSDAGFGFAVEAFSAEQLEVARRAKGLLAAVAALVKAVVRQLLAEREGLAPEAVEGWESMLYHIKSLAPVCDDLAAAVYPPQDPEELASAAEALATSCDLLKEECPPPGAAAAGDGGEAGAAAERALQAAVEGVHAAHGQLAAALSGGSGGAAEEGAGEA</sequence>
<dbReference type="Gene3D" id="1.20.1410.10">
    <property type="entry name" value="I/LWEQ domain"/>
    <property type="match status" value="1"/>
</dbReference>
<protein>
    <submittedName>
        <fullName evidence="10">Uncharacterized protein</fullName>
    </submittedName>
</protein>
<evidence type="ECO:0000313" key="11">
    <source>
        <dbReference type="Proteomes" id="UP001205105"/>
    </source>
</evidence>
<dbReference type="InterPro" id="IPR026907">
    <property type="entry name" value="GCIP-like"/>
</dbReference>
<feature type="domain" description="Cyclin-D1-binding protein 1-like C-terminal" evidence="9">
    <location>
        <begin position="157"/>
        <end position="253"/>
    </location>
</feature>
<feature type="compositionally biased region" description="Acidic residues" evidence="7">
    <location>
        <begin position="119"/>
        <end position="135"/>
    </location>
</feature>
<dbReference type="InterPro" id="IPR049317">
    <property type="entry name" value="GCIP-like_N"/>
</dbReference>
<organism evidence="10 11">
    <name type="scientific">Chlorella ohadii</name>
    <dbReference type="NCBI Taxonomy" id="2649997"/>
    <lineage>
        <taxon>Eukaryota</taxon>
        <taxon>Viridiplantae</taxon>
        <taxon>Chlorophyta</taxon>
        <taxon>core chlorophytes</taxon>
        <taxon>Trebouxiophyceae</taxon>
        <taxon>Chlorellales</taxon>
        <taxon>Chlorellaceae</taxon>
        <taxon>Chlorella clade</taxon>
        <taxon>Chlorella</taxon>
    </lineage>
</organism>
<evidence type="ECO:0000256" key="1">
    <source>
        <dbReference type="ARBA" id="ARBA00004123"/>
    </source>
</evidence>
<dbReference type="PANTHER" id="PTHR15492:SF1">
    <property type="entry name" value="CYCLIN-D1-BINDING PROTEIN 1"/>
    <property type="match status" value="1"/>
</dbReference>
<evidence type="ECO:0000259" key="8">
    <source>
        <dbReference type="Pfam" id="PF13324"/>
    </source>
</evidence>
<keyword evidence="4" id="KW-0963">Cytoplasm</keyword>
<evidence type="ECO:0000256" key="3">
    <source>
        <dbReference type="ARBA" id="ARBA00008940"/>
    </source>
</evidence>
<dbReference type="Pfam" id="PF20936">
    <property type="entry name" value="GCIP_C"/>
    <property type="match status" value="1"/>
</dbReference>
<comment type="subcellular location">
    <subcellularLocation>
        <location evidence="2">Cytoplasm</location>
    </subcellularLocation>
    <subcellularLocation>
        <location evidence="1">Nucleus</location>
    </subcellularLocation>
</comment>
<feature type="compositionally biased region" description="Gly residues" evidence="7">
    <location>
        <begin position="141"/>
        <end position="150"/>
    </location>
</feature>
<evidence type="ECO:0000256" key="2">
    <source>
        <dbReference type="ARBA" id="ARBA00004496"/>
    </source>
</evidence>
<keyword evidence="6" id="KW-0131">Cell cycle</keyword>
<accession>A0AAD5DVZ7</accession>
<dbReference type="PANTHER" id="PTHR15492">
    <property type="entry name" value="CYCLIN D1-BINDING PROTEIN 1"/>
    <property type="match status" value="1"/>
</dbReference>
<dbReference type="Pfam" id="PF13324">
    <property type="entry name" value="GCIP_N"/>
    <property type="match status" value="1"/>
</dbReference>
<feature type="domain" description="Cyclin-D1-binding protein 1-like N-terminal" evidence="8">
    <location>
        <begin position="67"/>
        <end position="120"/>
    </location>
</feature>
<dbReference type="GO" id="GO:0005634">
    <property type="term" value="C:nucleus"/>
    <property type="evidence" value="ECO:0007669"/>
    <property type="project" value="UniProtKB-SubCell"/>
</dbReference>
<proteinExistence type="inferred from homology"/>
<feature type="region of interest" description="Disordered" evidence="7">
    <location>
        <begin position="119"/>
        <end position="152"/>
    </location>
</feature>
<dbReference type="Proteomes" id="UP001205105">
    <property type="component" value="Unassembled WGS sequence"/>
</dbReference>
<dbReference type="AlphaFoldDB" id="A0AAD5DVZ7"/>
<keyword evidence="5" id="KW-0539">Nucleus</keyword>
<dbReference type="EMBL" id="JADXDR010000025">
    <property type="protein sequence ID" value="KAI7844677.1"/>
    <property type="molecule type" value="Genomic_DNA"/>
</dbReference>
<name>A0AAD5DVZ7_9CHLO</name>
<evidence type="ECO:0000256" key="7">
    <source>
        <dbReference type="SAM" id="MobiDB-lite"/>
    </source>
</evidence>
<gene>
    <name evidence="10" type="ORF">COHA_001766</name>
</gene>
<dbReference type="GO" id="GO:0005737">
    <property type="term" value="C:cytoplasm"/>
    <property type="evidence" value="ECO:0007669"/>
    <property type="project" value="UniProtKB-SubCell"/>
</dbReference>
<comment type="caution">
    <text evidence="10">The sequence shown here is derived from an EMBL/GenBank/DDBJ whole genome shotgun (WGS) entry which is preliminary data.</text>
</comment>
<evidence type="ECO:0000313" key="10">
    <source>
        <dbReference type="EMBL" id="KAI7844677.1"/>
    </source>
</evidence>
<evidence type="ECO:0000256" key="5">
    <source>
        <dbReference type="ARBA" id="ARBA00023242"/>
    </source>
</evidence>
<comment type="similarity">
    <text evidence="3">Belongs to the CCNDBP1 family.</text>
</comment>